<organism evidence="2 3">
    <name type="scientific">Caldimonas brevitalea</name>
    <dbReference type="NCBI Taxonomy" id="413882"/>
    <lineage>
        <taxon>Bacteria</taxon>
        <taxon>Pseudomonadati</taxon>
        <taxon>Pseudomonadota</taxon>
        <taxon>Betaproteobacteria</taxon>
        <taxon>Burkholderiales</taxon>
        <taxon>Sphaerotilaceae</taxon>
        <taxon>Caldimonas</taxon>
    </lineage>
</organism>
<dbReference type="KEGG" id="pbh:AAW51_5439"/>
<dbReference type="PATRIC" id="fig|413882.6.peg.5688"/>
<feature type="domain" description="Integrase catalytic" evidence="1">
    <location>
        <begin position="26"/>
        <end position="66"/>
    </location>
</feature>
<dbReference type="AlphaFoldDB" id="A0A0G3C018"/>
<evidence type="ECO:0000313" key="3">
    <source>
        <dbReference type="Proteomes" id="UP000035352"/>
    </source>
</evidence>
<reference evidence="2 3" key="1">
    <citation type="submission" date="2015-05" db="EMBL/GenBank/DDBJ databases">
        <authorList>
            <person name="Tang B."/>
            <person name="Yu Y."/>
        </authorList>
    </citation>
    <scope>NUCLEOTIDE SEQUENCE [LARGE SCALE GENOMIC DNA]</scope>
    <source>
        <strain evidence="2 3">DSM 7029</strain>
    </source>
</reference>
<name>A0A0G3C018_9BURK</name>
<keyword evidence="3" id="KW-1185">Reference proteome</keyword>
<protein>
    <submittedName>
        <fullName evidence="2">Integrase</fullName>
    </submittedName>
</protein>
<dbReference type="InterPro" id="IPR001584">
    <property type="entry name" value="Integrase_cat-core"/>
</dbReference>
<proteinExistence type="predicted"/>
<dbReference type="GO" id="GO:0015074">
    <property type="term" value="P:DNA integration"/>
    <property type="evidence" value="ECO:0007669"/>
    <property type="project" value="InterPro"/>
</dbReference>
<dbReference type="Pfam" id="PF13333">
    <property type="entry name" value="rve_2"/>
    <property type="match status" value="1"/>
</dbReference>
<dbReference type="Proteomes" id="UP000035352">
    <property type="component" value="Chromosome"/>
</dbReference>
<dbReference type="EMBL" id="CP011371">
    <property type="protein sequence ID" value="AKJ32130.1"/>
    <property type="molecule type" value="Genomic_DNA"/>
</dbReference>
<gene>
    <name evidence="2" type="ORF">AAW51_5439</name>
</gene>
<evidence type="ECO:0000313" key="2">
    <source>
        <dbReference type="EMBL" id="AKJ32130.1"/>
    </source>
</evidence>
<evidence type="ECO:0000259" key="1">
    <source>
        <dbReference type="Pfam" id="PF13333"/>
    </source>
</evidence>
<accession>A0A0G3C018</accession>
<sequence length="68" mass="8151">MYERHKGRYGYRRIAAELGRSGQVVNHNSVEQLRQGLRRYIHYYNHHRLKLKLQGLSPVEYRTQALGQ</sequence>